<feature type="chain" id="PRO_5021915020" evidence="1">
    <location>
        <begin position="29"/>
        <end position="415"/>
    </location>
</feature>
<dbReference type="Gene3D" id="3.40.50.1820">
    <property type="entry name" value="alpha/beta hydrolase"/>
    <property type="match status" value="1"/>
</dbReference>
<dbReference type="PANTHER" id="PTHR34853">
    <property type="match status" value="1"/>
</dbReference>
<dbReference type="InterPro" id="IPR029058">
    <property type="entry name" value="AB_hydrolase_fold"/>
</dbReference>
<evidence type="ECO:0000256" key="1">
    <source>
        <dbReference type="SAM" id="SignalP"/>
    </source>
</evidence>
<dbReference type="SUPFAM" id="SSF53474">
    <property type="entry name" value="alpha/beta-Hydrolases"/>
    <property type="match status" value="1"/>
</dbReference>
<gene>
    <name evidence="2" type="ORF">FK531_11910</name>
</gene>
<dbReference type="Pfam" id="PF03583">
    <property type="entry name" value="LIP"/>
    <property type="match status" value="1"/>
</dbReference>
<dbReference type="EMBL" id="VIGH01000004">
    <property type="protein sequence ID" value="TQF69506.1"/>
    <property type="molecule type" value="Genomic_DNA"/>
</dbReference>
<dbReference type="Proteomes" id="UP000316256">
    <property type="component" value="Unassembled WGS sequence"/>
</dbReference>
<protein>
    <submittedName>
        <fullName evidence="2">Lipase</fullName>
    </submittedName>
</protein>
<accession>A0A541BB06</accession>
<organism evidence="2 3">
    <name type="scientific">Rhodococcus spelaei</name>
    <dbReference type="NCBI Taxonomy" id="2546320"/>
    <lineage>
        <taxon>Bacteria</taxon>
        <taxon>Bacillati</taxon>
        <taxon>Actinomycetota</taxon>
        <taxon>Actinomycetes</taxon>
        <taxon>Mycobacteriales</taxon>
        <taxon>Nocardiaceae</taxon>
        <taxon>Rhodococcus</taxon>
    </lineage>
</organism>
<sequence length="415" mass="42476">MVCGARQVALAGAVALLVTAALAPGAGADPIGDLISPPRDPATVAATPLGDPFFDPPPAFGELVPGTVLRTRPVTVVPLATPVVSTQVLVRSTDSTGHPGAVTATLIVPTVAWAGPGARPVLAYDMAIDGLGQTCAPSYTLQRGTALELAPIQYFLGRGVAVVVTDHEGPRQAYAAGRMAGHAVLDALRATVNTPRFGLAPTSPIAITGYSGGAIASGWAAELAPAYAPELHIVGAAFGGTPADYSLLLQSMNGRNLASGVLLGATLGVAREYPELFSLFNDNGWRLAELAKDLCLPGLAIPGALIPLTVQSLSDVPDVVDTPIARAVVAANRLGGQAPTAPIFLYQGKQDPWILPEGAEHLYGEWCALGASVRLEEYLGEHQTVALSGIPAAYSWLDARLAGVPAPVGCSSFGR</sequence>
<dbReference type="OrthoDB" id="4502978at2"/>
<comment type="caution">
    <text evidence="2">The sequence shown here is derived from an EMBL/GenBank/DDBJ whole genome shotgun (WGS) entry which is preliminary data.</text>
</comment>
<dbReference type="InterPro" id="IPR005152">
    <property type="entry name" value="Lipase_secreted"/>
</dbReference>
<keyword evidence="3" id="KW-1185">Reference proteome</keyword>
<dbReference type="GO" id="GO:0016042">
    <property type="term" value="P:lipid catabolic process"/>
    <property type="evidence" value="ECO:0007669"/>
    <property type="project" value="InterPro"/>
</dbReference>
<evidence type="ECO:0000313" key="3">
    <source>
        <dbReference type="Proteomes" id="UP000316256"/>
    </source>
</evidence>
<name>A0A541BB06_9NOCA</name>
<feature type="signal peptide" evidence="1">
    <location>
        <begin position="1"/>
        <end position="28"/>
    </location>
</feature>
<dbReference type="PANTHER" id="PTHR34853:SF1">
    <property type="entry name" value="LIPASE 5"/>
    <property type="match status" value="1"/>
</dbReference>
<proteinExistence type="predicted"/>
<dbReference type="AlphaFoldDB" id="A0A541BB06"/>
<evidence type="ECO:0000313" key="2">
    <source>
        <dbReference type="EMBL" id="TQF69506.1"/>
    </source>
</evidence>
<reference evidence="2 3" key="1">
    <citation type="submission" date="2019-06" db="EMBL/GenBank/DDBJ databases">
        <title>Rhodococcus spaelei sp. nov., isolated from a cave.</title>
        <authorList>
            <person name="Lee S.D."/>
        </authorList>
    </citation>
    <scope>NUCLEOTIDE SEQUENCE [LARGE SCALE GENOMIC DNA]</scope>
    <source>
        <strain evidence="2 3">C9-5</strain>
    </source>
</reference>
<dbReference type="Gene3D" id="1.10.260.130">
    <property type="match status" value="1"/>
</dbReference>
<dbReference type="PIRSF" id="PIRSF029171">
    <property type="entry name" value="Esterase_LipA"/>
    <property type="match status" value="1"/>
</dbReference>
<dbReference type="GO" id="GO:0004806">
    <property type="term" value="F:triacylglycerol lipase activity"/>
    <property type="evidence" value="ECO:0007669"/>
    <property type="project" value="InterPro"/>
</dbReference>
<keyword evidence="1" id="KW-0732">Signal</keyword>